<accession>A0A6G9GS37</accession>
<sequence>MDLHWSSLGEVAVVSIGATVGVVIVFSLGVRALATREEDGGPARPHPRPGGGSTAYGARRPGAPAMAVAGVCFLACAVAVLYGLYLIVPQFH</sequence>
<evidence type="ECO:0000256" key="2">
    <source>
        <dbReference type="SAM" id="Phobius"/>
    </source>
</evidence>
<organism evidence="3 4">
    <name type="scientific">Streptomyces liangshanensis</name>
    <dbReference type="NCBI Taxonomy" id="2717324"/>
    <lineage>
        <taxon>Bacteria</taxon>
        <taxon>Bacillati</taxon>
        <taxon>Actinomycetota</taxon>
        <taxon>Actinomycetes</taxon>
        <taxon>Kitasatosporales</taxon>
        <taxon>Streptomycetaceae</taxon>
        <taxon>Streptomyces</taxon>
    </lineage>
</organism>
<name>A0A6G9GS37_9ACTN</name>
<gene>
    <name evidence="3" type="ORF">HA039_00765</name>
</gene>
<evidence type="ECO:0000256" key="1">
    <source>
        <dbReference type="SAM" id="MobiDB-lite"/>
    </source>
</evidence>
<feature type="region of interest" description="Disordered" evidence="1">
    <location>
        <begin position="37"/>
        <end position="56"/>
    </location>
</feature>
<protein>
    <submittedName>
        <fullName evidence="3">Uncharacterized protein</fullName>
    </submittedName>
</protein>
<keyword evidence="2" id="KW-0472">Membrane</keyword>
<keyword evidence="4" id="KW-1185">Reference proteome</keyword>
<dbReference type="AlphaFoldDB" id="A0A6G9GS37"/>
<keyword evidence="2" id="KW-1133">Transmembrane helix</keyword>
<dbReference type="EMBL" id="CP050177">
    <property type="protein sequence ID" value="QIQ01020.1"/>
    <property type="molecule type" value="Genomic_DNA"/>
</dbReference>
<feature type="transmembrane region" description="Helical" evidence="2">
    <location>
        <begin position="65"/>
        <end position="88"/>
    </location>
</feature>
<dbReference type="KEGG" id="slia:HA039_00765"/>
<proteinExistence type="predicted"/>
<feature type="transmembrane region" description="Helical" evidence="2">
    <location>
        <begin position="12"/>
        <end position="34"/>
    </location>
</feature>
<evidence type="ECO:0000313" key="3">
    <source>
        <dbReference type="EMBL" id="QIQ01020.1"/>
    </source>
</evidence>
<dbReference type="RefSeq" id="WP_167022217.1">
    <property type="nucleotide sequence ID" value="NZ_CP050177.1"/>
</dbReference>
<dbReference type="Proteomes" id="UP000501179">
    <property type="component" value="Chromosome"/>
</dbReference>
<reference evidence="3 4" key="1">
    <citation type="submission" date="2020-03" db="EMBL/GenBank/DDBJ databases">
        <title>A novel species.</title>
        <authorList>
            <person name="Gao J."/>
        </authorList>
    </citation>
    <scope>NUCLEOTIDE SEQUENCE [LARGE SCALE GENOMIC DNA]</scope>
    <source>
        <strain evidence="3 4">QMT-12</strain>
    </source>
</reference>
<evidence type="ECO:0000313" key="4">
    <source>
        <dbReference type="Proteomes" id="UP000501179"/>
    </source>
</evidence>
<keyword evidence="2" id="KW-0812">Transmembrane</keyword>